<evidence type="ECO:0000313" key="3">
    <source>
        <dbReference type="Proteomes" id="UP000245539"/>
    </source>
</evidence>
<dbReference type="Pfam" id="PF03334">
    <property type="entry name" value="PhaG_MnhG_YufB"/>
    <property type="match status" value="1"/>
</dbReference>
<keyword evidence="1" id="KW-0472">Membrane</keyword>
<proteinExistence type="predicted"/>
<dbReference type="PANTHER" id="PTHR34703:SF1">
    <property type="entry name" value="ANTIPORTER SUBUNIT MNHG2-RELATED"/>
    <property type="match status" value="1"/>
</dbReference>
<protein>
    <submittedName>
        <fullName evidence="2">Na+/H+ antiporter subunit G</fullName>
    </submittedName>
</protein>
<keyword evidence="1" id="KW-0812">Transmembrane</keyword>
<dbReference type="InterPro" id="IPR005133">
    <property type="entry name" value="PhaG_MnhG_YufB"/>
</dbReference>
<feature type="transmembrane region" description="Helical" evidence="1">
    <location>
        <begin position="91"/>
        <end position="111"/>
    </location>
</feature>
<evidence type="ECO:0000313" key="2">
    <source>
        <dbReference type="EMBL" id="PWR00642.1"/>
    </source>
</evidence>
<name>A0A317CRD3_9GAMM</name>
<keyword evidence="3" id="KW-1185">Reference proteome</keyword>
<reference evidence="2 3" key="1">
    <citation type="submission" date="2018-05" db="EMBL/GenBank/DDBJ databases">
        <title>Leucothrix arctica sp. nov., isolated from Arctic seawater.</title>
        <authorList>
            <person name="Choi A."/>
            <person name="Baek K."/>
        </authorList>
    </citation>
    <scope>NUCLEOTIDE SEQUENCE [LARGE SCALE GENOMIC DNA]</scope>
    <source>
        <strain evidence="2 3">JCM 18388</strain>
    </source>
</reference>
<feature type="transmembrane region" description="Helical" evidence="1">
    <location>
        <begin position="27"/>
        <end position="51"/>
    </location>
</feature>
<dbReference type="EMBL" id="QGKM01000001">
    <property type="protein sequence ID" value="PWR00642.1"/>
    <property type="molecule type" value="Genomic_DNA"/>
</dbReference>
<dbReference type="AlphaFoldDB" id="A0A317CRD3"/>
<feature type="transmembrane region" description="Helical" evidence="1">
    <location>
        <begin position="63"/>
        <end position="85"/>
    </location>
</feature>
<dbReference type="OrthoDB" id="9813804at2"/>
<sequence>MKKIEHWPKLLGVLTLPHQETRLMTEMIVSVLIVLGGGFAAIAGLGLLRLPDVLIRMHATTKAGTLAAGLIVLGVSVYFASSLVITKALLIIAFLFLTAPVGAHLIARAVYRRKLPLWDKTLFDDAAMKSTDKASENALSDNADQGLDK</sequence>
<evidence type="ECO:0000256" key="1">
    <source>
        <dbReference type="SAM" id="Phobius"/>
    </source>
</evidence>
<dbReference type="NCBIfam" id="NF009314">
    <property type="entry name" value="PRK12674.1-2"/>
    <property type="match status" value="1"/>
</dbReference>
<dbReference type="NCBIfam" id="TIGR01300">
    <property type="entry name" value="CPA3_mnhG_phaG"/>
    <property type="match status" value="1"/>
</dbReference>
<dbReference type="Proteomes" id="UP000245539">
    <property type="component" value="Unassembled WGS sequence"/>
</dbReference>
<keyword evidence="1" id="KW-1133">Transmembrane helix</keyword>
<dbReference type="PANTHER" id="PTHR34703">
    <property type="entry name" value="ANTIPORTER SUBUNIT MNHG2-RELATED"/>
    <property type="match status" value="1"/>
</dbReference>
<dbReference type="GO" id="GO:0015385">
    <property type="term" value="F:sodium:proton antiporter activity"/>
    <property type="evidence" value="ECO:0007669"/>
    <property type="project" value="TreeGrafter"/>
</dbReference>
<accession>A0A317CRD3</accession>
<comment type="caution">
    <text evidence="2">The sequence shown here is derived from an EMBL/GenBank/DDBJ whole genome shotgun (WGS) entry which is preliminary data.</text>
</comment>
<organism evidence="2 3">
    <name type="scientific">Leucothrix pacifica</name>
    <dbReference type="NCBI Taxonomy" id="1247513"/>
    <lineage>
        <taxon>Bacteria</taxon>
        <taxon>Pseudomonadati</taxon>
        <taxon>Pseudomonadota</taxon>
        <taxon>Gammaproteobacteria</taxon>
        <taxon>Thiotrichales</taxon>
        <taxon>Thiotrichaceae</taxon>
        <taxon>Leucothrix</taxon>
    </lineage>
</organism>
<gene>
    <name evidence="2" type="ORF">DKW60_00090</name>
</gene>